<feature type="region of interest" description="Disordered" evidence="1">
    <location>
        <begin position="872"/>
        <end position="904"/>
    </location>
</feature>
<dbReference type="GeneID" id="30980611"/>
<feature type="region of interest" description="Disordered" evidence="1">
    <location>
        <begin position="324"/>
        <end position="405"/>
    </location>
</feature>
<feature type="compositionally biased region" description="Basic and acidic residues" evidence="1">
    <location>
        <begin position="386"/>
        <end position="402"/>
    </location>
</feature>
<feature type="region of interest" description="Disordered" evidence="1">
    <location>
        <begin position="418"/>
        <end position="641"/>
    </location>
</feature>
<dbReference type="RefSeq" id="XP_020067225.1">
    <property type="nucleotide sequence ID" value="XM_020206474.1"/>
</dbReference>
<organism evidence="2 3">
    <name type="scientific">Suhomyces tanzawaensis NRRL Y-17324</name>
    <dbReference type="NCBI Taxonomy" id="984487"/>
    <lineage>
        <taxon>Eukaryota</taxon>
        <taxon>Fungi</taxon>
        <taxon>Dikarya</taxon>
        <taxon>Ascomycota</taxon>
        <taxon>Saccharomycotina</taxon>
        <taxon>Pichiomycetes</taxon>
        <taxon>Debaryomycetaceae</taxon>
        <taxon>Suhomyces</taxon>
    </lineage>
</organism>
<evidence type="ECO:0000256" key="1">
    <source>
        <dbReference type="SAM" id="MobiDB-lite"/>
    </source>
</evidence>
<feature type="compositionally biased region" description="Basic and acidic residues" evidence="1">
    <location>
        <begin position="507"/>
        <end position="557"/>
    </location>
</feature>
<name>A0A1E4SRG3_9ASCO</name>
<feature type="compositionally biased region" description="Polar residues" evidence="1">
    <location>
        <begin position="1062"/>
        <end position="1090"/>
    </location>
</feature>
<accession>A0A1E4SRG3</accession>
<feature type="compositionally biased region" description="Low complexity" evidence="1">
    <location>
        <begin position="738"/>
        <end position="749"/>
    </location>
</feature>
<feature type="region of interest" description="Disordered" evidence="1">
    <location>
        <begin position="1034"/>
        <end position="1115"/>
    </location>
</feature>
<feature type="compositionally biased region" description="Polar residues" evidence="1">
    <location>
        <begin position="37"/>
        <end position="48"/>
    </location>
</feature>
<gene>
    <name evidence="2" type="ORF">CANTADRAFT_19688</name>
</gene>
<dbReference type="STRING" id="984487.A0A1E4SRG3"/>
<feature type="compositionally biased region" description="Low complexity" evidence="1">
    <location>
        <begin position="70"/>
        <end position="105"/>
    </location>
</feature>
<sequence>MVGFFSRGRKQEYHGFSKYQEELRHSASGGMVAGLPNPSQNRSQSFSNGAGQAAAAALRMHSLPSLAQRQLYHPQQQQQHSQQRAGPPRRANSLSSANRSNSLRSYTYHPKGSYTPGSAQVPTASVSSRSNSLVARSTFTPVPEDDHYDEVEEVVTTKTTKIVDSQGRTQSIKTTTIRTMPDGSNVIETTTKNISRSNSRANSLNSSNLRAGSLLSADNPINLTKIDEDLHDFDYNYEMDSQMRPQVKLNISKNNESAVSENAAILAEQTTESPTVKPLRSILKNNQHTAFEASEDSQFTEAGESPKKTSEAHPYKAIHTEALQGPKFKVPASPPFNPKSPTKRHSPNREDILSSASSSIKFDERVETIPVYNTSKSNGLGKAFNPRKELPKKEPPKNKTTTDADFYAAAMKAAYKKVYGQDQPQTQASPSSLPGRNVPESPTSPENQTSPTQFQPPASARSGNRTFSLSSNISSIMENRKVKTKPSKSKALEEVGGVNSDFHYGAHHKDFVKHSLRESIPKSSTRKERSKDEKRLLKEAQAEKDLAEKQAKKEAKLQQKLAKKEKKKAPENKTFLGLFGKRKSSISDGNDTEASFAPFNAPGVSSENNHEVDSRRELRPDLVIPEKDEFTTPEPVEISHDQDVIAISNSKEKHTVDDELASFAKTKDSTSNYALRDNNPISSSVSQKAPQTLTVDEPLATPQHSEAEVIVPEVKAITPEVRSSQIEKAKEIDYVNTSASSPYLSASSPNEYEQARDNLEQLDDHIPVPSLSDIETPGLYSDSEDEDTQDHELGANINKSAMENAILGRQGSPLEFASAKELTEGAENNPTLPEPEFSHTEREVDSASSKPETISENIIQQEYEVATAFIDGDGYKPSESELNLPESQVTAQEGLEKEDEEPVPQYGNEIEESITPKLQNAATDVVSIDGNGKASHLAEIPISVAESTTEKKQLNIPLETDEALNSQIGQQAPVQPKAVSTVKNETIIPSEATQSNPSAEIIDAPKFIPGTSAPLSPHRIPAAAANVTAPVPLATNTSKFAPGGPPGAVASSSESPGDDKSTVPTLASQNSEQPTNSTVATEHQPQVNHGTTDHAYEKEVTSVPRKSNKSKKSSKIRERIFKYFINSYDK</sequence>
<feature type="region of interest" description="Disordered" evidence="1">
    <location>
        <begin position="985"/>
        <end position="1019"/>
    </location>
</feature>
<feature type="compositionally biased region" description="Polar residues" evidence="1">
    <location>
        <begin position="115"/>
        <end position="132"/>
    </location>
</feature>
<dbReference type="AlphaFoldDB" id="A0A1E4SRG3"/>
<feature type="compositionally biased region" description="Polar residues" evidence="1">
    <location>
        <begin position="669"/>
        <end position="694"/>
    </location>
</feature>
<feature type="compositionally biased region" description="Basic and acidic residues" evidence="1">
    <location>
        <begin position="1091"/>
        <end position="1100"/>
    </location>
</feature>
<evidence type="ECO:0000313" key="3">
    <source>
        <dbReference type="Proteomes" id="UP000094285"/>
    </source>
</evidence>
<feature type="compositionally biased region" description="Basic and acidic residues" evidence="1">
    <location>
        <begin position="753"/>
        <end position="766"/>
    </location>
</feature>
<evidence type="ECO:0000313" key="2">
    <source>
        <dbReference type="EMBL" id="ODV82103.1"/>
    </source>
</evidence>
<protein>
    <submittedName>
        <fullName evidence="2">Uncharacterized protein</fullName>
    </submittedName>
</protein>
<feature type="region of interest" description="Disordered" evidence="1">
    <location>
        <begin position="736"/>
        <end position="856"/>
    </location>
</feature>
<feature type="region of interest" description="Disordered" evidence="1">
    <location>
        <begin position="667"/>
        <end position="706"/>
    </location>
</feature>
<feature type="region of interest" description="Disordered" evidence="1">
    <location>
        <begin position="289"/>
        <end position="312"/>
    </location>
</feature>
<feature type="compositionally biased region" description="Basic and acidic residues" evidence="1">
    <location>
        <begin position="836"/>
        <end position="845"/>
    </location>
</feature>
<dbReference type="OrthoDB" id="4096741at2759"/>
<feature type="region of interest" description="Disordered" evidence="1">
    <location>
        <begin position="70"/>
        <end position="132"/>
    </location>
</feature>
<proteinExistence type="predicted"/>
<feature type="region of interest" description="Disordered" evidence="1">
    <location>
        <begin position="29"/>
        <end position="56"/>
    </location>
</feature>
<feature type="compositionally biased region" description="Basic and acidic residues" evidence="1">
    <location>
        <begin position="608"/>
        <end position="630"/>
    </location>
</feature>
<dbReference type="EMBL" id="KV453909">
    <property type="protein sequence ID" value="ODV82103.1"/>
    <property type="molecule type" value="Genomic_DNA"/>
</dbReference>
<feature type="compositionally biased region" description="Polar residues" evidence="1">
    <location>
        <begin position="846"/>
        <end position="856"/>
    </location>
</feature>
<dbReference type="Proteomes" id="UP000094285">
    <property type="component" value="Unassembled WGS sequence"/>
</dbReference>
<keyword evidence="3" id="KW-1185">Reference proteome</keyword>
<feature type="compositionally biased region" description="Polar residues" evidence="1">
    <location>
        <begin position="422"/>
        <end position="477"/>
    </location>
</feature>
<reference evidence="3" key="1">
    <citation type="submission" date="2016-05" db="EMBL/GenBank/DDBJ databases">
        <title>Comparative genomics of biotechnologically important yeasts.</title>
        <authorList>
            <consortium name="DOE Joint Genome Institute"/>
            <person name="Riley R."/>
            <person name="Haridas S."/>
            <person name="Wolfe K.H."/>
            <person name="Lopes M.R."/>
            <person name="Hittinger C.T."/>
            <person name="Goker M."/>
            <person name="Salamov A."/>
            <person name="Wisecaver J."/>
            <person name="Long T.M."/>
            <person name="Aerts A.L."/>
            <person name="Barry K."/>
            <person name="Choi C."/>
            <person name="Clum A."/>
            <person name="Coughlan A.Y."/>
            <person name="Deshpande S."/>
            <person name="Douglass A.P."/>
            <person name="Hanson S.J."/>
            <person name="Klenk H.-P."/>
            <person name="Labutti K."/>
            <person name="Lapidus A."/>
            <person name="Lindquist E."/>
            <person name="Lipzen A."/>
            <person name="Meier-Kolthoff J.P."/>
            <person name="Ohm R.A."/>
            <person name="Otillar R.P."/>
            <person name="Pangilinan J."/>
            <person name="Peng Y."/>
            <person name="Rokas A."/>
            <person name="Rosa C.A."/>
            <person name="Scheuner C."/>
            <person name="Sibirny A.A."/>
            <person name="Slot J.C."/>
            <person name="Stielow J.B."/>
            <person name="Sun H."/>
            <person name="Kurtzman C.P."/>
            <person name="Blackwell M."/>
            <person name="Grigoriev I.V."/>
            <person name="Jeffries T.W."/>
        </authorList>
    </citation>
    <scope>NUCLEOTIDE SEQUENCE [LARGE SCALE GENOMIC DNA]</scope>
    <source>
        <strain evidence="3">NRRL Y-17324</strain>
    </source>
</reference>